<accession>A0ABW9QQR7</accession>
<feature type="transmembrane region" description="Helical" evidence="1">
    <location>
        <begin position="144"/>
        <end position="167"/>
    </location>
</feature>
<feature type="transmembrane region" description="Helical" evidence="1">
    <location>
        <begin position="211"/>
        <end position="230"/>
    </location>
</feature>
<keyword evidence="3" id="KW-1185">Reference proteome</keyword>
<feature type="transmembrane region" description="Helical" evidence="1">
    <location>
        <begin position="395"/>
        <end position="419"/>
    </location>
</feature>
<gene>
    <name evidence="2" type="ORF">GHK86_04555</name>
</gene>
<evidence type="ECO:0000256" key="1">
    <source>
        <dbReference type="SAM" id="Phobius"/>
    </source>
</evidence>
<feature type="transmembrane region" description="Helical" evidence="1">
    <location>
        <begin position="344"/>
        <end position="366"/>
    </location>
</feature>
<evidence type="ECO:0008006" key="4">
    <source>
        <dbReference type="Google" id="ProtNLM"/>
    </source>
</evidence>
<proteinExistence type="predicted"/>
<feature type="transmembrane region" description="Helical" evidence="1">
    <location>
        <begin position="440"/>
        <end position="463"/>
    </location>
</feature>
<dbReference type="EMBL" id="WJHE01000192">
    <property type="protein sequence ID" value="MST31996.1"/>
    <property type="molecule type" value="Genomic_DNA"/>
</dbReference>
<feature type="transmembrane region" description="Helical" evidence="1">
    <location>
        <begin position="173"/>
        <end position="199"/>
    </location>
</feature>
<feature type="non-terminal residue" evidence="2">
    <location>
        <position position="489"/>
    </location>
</feature>
<comment type="caution">
    <text evidence="2">The sequence shown here is derived from an EMBL/GenBank/DDBJ whole genome shotgun (WGS) entry which is preliminary data.</text>
</comment>
<keyword evidence="1" id="KW-1133">Transmembrane helix</keyword>
<organism evidence="2 3">
    <name type="scientific">Acidiferrimicrobium australe</name>
    <dbReference type="NCBI Taxonomy" id="2664430"/>
    <lineage>
        <taxon>Bacteria</taxon>
        <taxon>Bacillati</taxon>
        <taxon>Actinomycetota</taxon>
        <taxon>Acidimicrobiia</taxon>
        <taxon>Acidimicrobiales</taxon>
        <taxon>Acidimicrobiaceae</taxon>
        <taxon>Acidiferrimicrobium</taxon>
    </lineage>
</organism>
<keyword evidence="1" id="KW-0472">Membrane</keyword>
<name>A0ABW9QQR7_9ACTN</name>
<sequence length="489" mass="52002">MTQPLRLATGTELLGAWQGSAYASQPCLIKRRDGQVLRVSQLIYAVAAALSESEDLHIVFPAEEGAESADLHELAARVASRSSRDVDASNVAFLLQTKLAPLGVLDWGQAPQQLPRPQAVLALRLRFKVVPERLHRRVTSTLTFLFWPPLVVTALLALAGGDIWLAVARGHSAFVATGAVLDHPALILAVTAMTVFAAMIHETGHAAGTRAGGATPGVMGAGIYLAWPVFYTDISDSYRLSRGGRLRADLGGVYFNVLTLLAAIAAYGATRWSPLLVFVAVTHLEVLTQFLPFVRLDGYWVVSDLVGVPNLFAYLGPVVARLTRAETPASRARLAEIRPWARRVISGWVAATTVVLGVELLIVGWLGPRLVTQAVEAMIGRARLLGLAVSAGRPVIAVVDLFDLVFLAVPAAGLLYMGALLTGRAVGAVRRWRRQHPARAVSLTGALLALAALQILTVVRGLLPSPPASPGYPGQPLALGRPPSMAVPP</sequence>
<evidence type="ECO:0000313" key="2">
    <source>
        <dbReference type="EMBL" id="MST31996.1"/>
    </source>
</evidence>
<protein>
    <recommendedName>
        <fullName evidence="4">Peptide zinc metalloprotease protein</fullName>
    </recommendedName>
</protein>
<keyword evidence="1" id="KW-0812">Transmembrane</keyword>
<dbReference type="Proteomes" id="UP000437736">
    <property type="component" value="Unassembled WGS sequence"/>
</dbReference>
<evidence type="ECO:0000313" key="3">
    <source>
        <dbReference type="Proteomes" id="UP000437736"/>
    </source>
</evidence>
<reference evidence="2 3" key="1">
    <citation type="submission" date="2019-11" db="EMBL/GenBank/DDBJ databases">
        <title>Acidiferrimicrobium australis gen. nov., sp. nov., an acidophilic and obligately heterotrophic, member of the Actinobacteria that catalyses dissimilatory oxido- reduction of iron isolated from metal-rich acidic water in Chile.</title>
        <authorList>
            <person name="Gonzalez D."/>
            <person name="Huber K."/>
            <person name="Hedrich S."/>
            <person name="Rojas-Villalobos C."/>
            <person name="Quatrini R."/>
            <person name="Dinamarca M.A."/>
            <person name="Schwarz A."/>
            <person name="Canales C."/>
            <person name="Nancucheo I."/>
        </authorList>
    </citation>
    <scope>NUCLEOTIDE SEQUENCE [LARGE SCALE GENOMIC DNA]</scope>
    <source>
        <strain evidence="2 3">USS-CCA1</strain>
    </source>
</reference>
<feature type="transmembrane region" description="Helical" evidence="1">
    <location>
        <begin position="300"/>
        <end position="323"/>
    </location>
</feature>
<feature type="transmembrane region" description="Helical" evidence="1">
    <location>
        <begin position="250"/>
        <end position="268"/>
    </location>
</feature>